<feature type="transmembrane region" description="Helical" evidence="1">
    <location>
        <begin position="173"/>
        <end position="195"/>
    </location>
</feature>
<protein>
    <submittedName>
        <fullName evidence="2">Uncharacterized protein</fullName>
    </submittedName>
</protein>
<feature type="transmembrane region" description="Helical" evidence="1">
    <location>
        <begin position="68"/>
        <end position="87"/>
    </location>
</feature>
<evidence type="ECO:0000256" key="1">
    <source>
        <dbReference type="SAM" id="Phobius"/>
    </source>
</evidence>
<proteinExistence type="predicted"/>
<dbReference type="RefSeq" id="WP_005089481.1">
    <property type="nucleotide sequence ID" value="NZ_JRUE01000174.1"/>
</dbReference>
<accession>A0A150HNI6</accession>
<dbReference type="EMBL" id="JRUE01000174">
    <property type="protein sequence ID" value="KXZ68072.1"/>
    <property type="molecule type" value="Genomic_DNA"/>
</dbReference>
<sequence length="256" mass="29678">MSFSLKKLNEEMYSKAYVVGIILLVVYALFHRLIYSEILLLLGVLVIEVGFVSWAVQFYVNKIKGKPFYTFSFGIVNLFILWFSNVYAHELIVKSLGLPAEDFTLTLHLLVLICYIPSAIVFTILAFFLVYFLIAILLMFKMLIELLNSFIHPFLVIFGLKEVNFIAKKDHKLILHFFAWGITSLFLIGIFEFIVKNQSLTYPIIRYIAYLADYQQLHNYPQVDKDMKIKLHENGFVSTMEGSGQNLKVIVKKMDD</sequence>
<feature type="transmembrane region" description="Helical" evidence="1">
    <location>
        <begin position="107"/>
        <end position="138"/>
    </location>
</feature>
<evidence type="ECO:0000313" key="3">
    <source>
        <dbReference type="Proteomes" id="UP000075680"/>
    </source>
</evidence>
<dbReference type="Proteomes" id="UP000075680">
    <property type="component" value="Unassembled WGS sequence"/>
</dbReference>
<feature type="transmembrane region" description="Helical" evidence="1">
    <location>
        <begin position="36"/>
        <end position="56"/>
    </location>
</feature>
<gene>
    <name evidence="2" type="ORF">AVENLUH5627_01924</name>
</gene>
<feature type="transmembrane region" description="Helical" evidence="1">
    <location>
        <begin position="12"/>
        <end position="30"/>
    </location>
</feature>
<keyword evidence="1" id="KW-0812">Transmembrane</keyword>
<evidence type="ECO:0000313" key="2">
    <source>
        <dbReference type="EMBL" id="KXZ68072.1"/>
    </source>
</evidence>
<comment type="caution">
    <text evidence="2">The sequence shown here is derived from an EMBL/GenBank/DDBJ whole genome shotgun (WGS) entry which is preliminary data.</text>
</comment>
<keyword evidence="1" id="KW-1133">Transmembrane helix</keyword>
<organism evidence="2 3">
    <name type="scientific">Acinetobacter venetianus</name>
    <dbReference type="NCBI Taxonomy" id="52133"/>
    <lineage>
        <taxon>Bacteria</taxon>
        <taxon>Pseudomonadati</taxon>
        <taxon>Pseudomonadota</taxon>
        <taxon>Gammaproteobacteria</taxon>
        <taxon>Moraxellales</taxon>
        <taxon>Moraxellaceae</taxon>
        <taxon>Acinetobacter</taxon>
    </lineage>
</organism>
<name>A0A150HNI6_9GAMM</name>
<keyword evidence="1" id="KW-0472">Membrane</keyword>
<dbReference type="PATRIC" id="fig|52133.18.peg.2000"/>
<dbReference type="AlphaFoldDB" id="A0A150HNI6"/>
<reference evidence="2 3" key="1">
    <citation type="journal article" date="2016" name="Sci. Rep.">
        <title>Genomic and phenotypic characterization of the species Acinetobacter venetianus.</title>
        <authorList>
            <person name="Fondi M."/>
            <person name="Maida I."/>
            <person name="Perrin E."/>
            <person name="Orlandini V."/>
            <person name="La Torre L."/>
            <person name="Bosi E."/>
            <person name="Negroni A."/>
            <person name="Zanaroli G."/>
            <person name="Fava F."/>
            <person name="Decorosi F."/>
            <person name="Giovannetti L."/>
            <person name="Viti C."/>
            <person name="Vaneechoutte M."/>
            <person name="Dijkshoorn L."/>
            <person name="Fani R."/>
        </authorList>
    </citation>
    <scope>NUCLEOTIDE SEQUENCE [LARGE SCALE GENOMIC DNA]</scope>
    <source>
        <strain evidence="2 3">LUH5627</strain>
    </source>
</reference>